<dbReference type="Gene3D" id="1.20.1420.30">
    <property type="entry name" value="NCX, central ion-binding region"/>
    <property type="match status" value="2"/>
</dbReference>
<feature type="domain" description="AAA+ ATPase lid" evidence="11">
    <location>
        <begin position="631"/>
        <end position="740"/>
    </location>
</feature>
<dbReference type="GO" id="GO:0005524">
    <property type="term" value="F:ATP binding"/>
    <property type="evidence" value="ECO:0007669"/>
    <property type="project" value="InterPro"/>
</dbReference>
<feature type="region of interest" description="Disordered" evidence="6">
    <location>
        <begin position="135"/>
        <end position="194"/>
    </location>
</feature>
<dbReference type="STRING" id="252740.A0A423VEX6"/>
<feature type="domain" description="DUF7025" evidence="10">
    <location>
        <begin position="223"/>
        <end position="331"/>
    </location>
</feature>
<accession>A0A423VEX6</accession>
<feature type="transmembrane region" description="Helical" evidence="7">
    <location>
        <begin position="1260"/>
        <end position="1277"/>
    </location>
</feature>
<feature type="transmembrane region" description="Helical" evidence="7">
    <location>
        <begin position="1027"/>
        <end position="1046"/>
    </location>
</feature>
<dbReference type="Pfam" id="PF22942">
    <property type="entry name" value="DUF7025"/>
    <property type="match status" value="1"/>
</dbReference>
<dbReference type="InterPro" id="IPR056599">
    <property type="entry name" value="AAA_lid_fung"/>
</dbReference>
<keyword evidence="4 7" id="KW-1133">Transmembrane helix</keyword>
<evidence type="ECO:0000256" key="6">
    <source>
        <dbReference type="SAM" id="MobiDB-lite"/>
    </source>
</evidence>
<dbReference type="Proteomes" id="UP000284375">
    <property type="component" value="Unassembled WGS sequence"/>
</dbReference>
<dbReference type="InterPro" id="IPR003959">
    <property type="entry name" value="ATPase_AAA_core"/>
</dbReference>
<dbReference type="Pfam" id="PF01699">
    <property type="entry name" value="Na_Ca_ex"/>
    <property type="match status" value="2"/>
</dbReference>
<keyword evidence="3 7" id="KW-0812">Transmembrane</keyword>
<dbReference type="Gene3D" id="3.40.50.300">
    <property type="entry name" value="P-loop containing nucleotide triphosphate hydrolases"/>
    <property type="match status" value="1"/>
</dbReference>
<evidence type="ECO:0000256" key="5">
    <source>
        <dbReference type="ARBA" id="ARBA00023136"/>
    </source>
</evidence>
<comment type="caution">
    <text evidence="12">The sequence shown here is derived from an EMBL/GenBank/DDBJ whole genome shotgun (WGS) entry which is preliminary data.</text>
</comment>
<reference evidence="12 13" key="1">
    <citation type="submission" date="2015-09" db="EMBL/GenBank/DDBJ databases">
        <title>Host preference determinants of Valsa canker pathogens revealed by comparative genomics.</title>
        <authorList>
            <person name="Yin Z."/>
            <person name="Huang L."/>
        </authorList>
    </citation>
    <scope>NUCLEOTIDE SEQUENCE [LARGE SCALE GENOMIC DNA]</scope>
    <source>
        <strain evidence="12 13">YSFL</strain>
    </source>
</reference>
<feature type="compositionally biased region" description="Polar residues" evidence="6">
    <location>
        <begin position="782"/>
        <end position="794"/>
    </location>
</feature>
<comment type="subcellular location">
    <subcellularLocation>
        <location evidence="1">Membrane</location>
        <topology evidence="1">Multi-pass membrane protein</topology>
    </subcellularLocation>
</comment>
<dbReference type="SUPFAM" id="SSF52540">
    <property type="entry name" value="P-loop containing nucleoside triphosphate hydrolases"/>
    <property type="match status" value="1"/>
</dbReference>
<evidence type="ECO:0000259" key="9">
    <source>
        <dbReference type="Pfam" id="PF01699"/>
    </source>
</evidence>
<feature type="domain" description="ATPase AAA-type core" evidence="8">
    <location>
        <begin position="526"/>
        <end position="628"/>
    </location>
</feature>
<evidence type="ECO:0008006" key="14">
    <source>
        <dbReference type="Google" id="ProtNLM"/>
    </source>
</evidence>
<dbReference type="PANTHER" id="PTHR46411:SF2">
    <property type="entry name" value="AAA+ ATPASE DOMAIN-CONTAINING PROTEIN"/>
    <property type="match status" value="1"/>
</dbReference>
<feature type="transmembrane region" description="Helical" evidence="7">
    <location>
        <begin position="1181"/>
        <end position="1199"/>
    </location>
</feature>
<dbReference type="Pfam" id="PF23232">
    <property type="entry name" value="AAA_lid_13"/>
    <property type="match status" value="1"/>
</dbReference>
<organism evidence="12 13">
    <name type="scientific">Cytospora chrysosperma</name>
    <name type="common">Cytospora canker fungus</name>
    <name type="synonym">Sphaeria chrysosperma</name>
    <dbReference type="NCBI Taxonomy" id="252740"/>
    <lineage>
        <taxon>Eukaryota</taxon>
        <taxon>Fungi</taxon>
        <taxon>Dikarya</taxon>
        <taxon>Ascomycota</taxon>
        <taxon>Pezizomycotina</taxon>
        <taxon>Sordariomycetes</taxon>
        <taxon>Sordariomycetidae</taxon>
        <taxon>Diaporthales</taxon>
        <taxon>Cytosporaceae</taxon>
        <taxon>Cytospora</taxon>
    </lineage>
</organism>
<evidence type="ECO:0000256" key="7">
    <source>
        <dbReference type="SAM" id="Phobius"/>
    </source>
</evidence>
<dbReference type="InterPro" id="IPR044880">
    <property type="entry name" value="NCX_ion-bd_dom_sf"/>
</dbReference>
<feature type="transmembrane region" description="Helical" evidence="7">
    <location>
        <begin position="1289"/>
        <end position="1309"/>
    </location>
</feature>
<keyword evidence="13" id="KW-1185">Reference proteome</keyword>
<feature type="transmembrane region" description="Helical" evidence="7">
    <location>
        <begin position="992"/>
        <end position="1015"/>
    </location>
</feature>
<evidence type="ECO:0000256" key="2">
    <source>
        <dbReference type="ARBA" id="ARBA00008170"/>
    </source>
</evidence>
<evidence type="ECO:0000313" key="13">
    <source>
        <dbReference type="Proteomes" id="UP000284375"/>
    </source>
</evidence>
<feature type="compositionally biased region" description="Low complexity" evidence="6">
    <location>
        <begin position="1100"/>
        <end position="1109"/>
    </location>
</feature>
<gene>
    <name evidence="12" type="ORF">VSDG_08529</name>
</gene>
<dbReference type="GO" id="GO:0055085">
    <property type="term" value="P:transmembrane transport"/>
    <property type="evidence" value="ECO:0007669"/>
    <property type="project" value="InterPro"/>
</dbReference>
<dbReference type="Pfam" id="PF00004">
    <property type="entry name" value="AAA"/>
    <property type="match status" value="1"/>
</dbReference>
<comment type="similarity">
    <text evidence="2">Belongs to the Ca(2+):cation antiporter (CaCA) (TC 2.A.19) family.</text>
</comment>
<feature type="domain" description="Sodium/calcium exchanger membrane region" evidence="9">
    <location>
        <begin position="1151"/>
        <end position="1304"/>
    </location>
</feature>
<dbReference type="GO" id="GO:0016887">
    <property type="term" value="F:ATP hydrolysis activity"/>
    <property type="evidence" value="ECO:0007669"/>
    <property type="project" value="InterPro"/>
</dbReference>
<evidence type="ECO:0000259" key="11">
    <source>
        <dbReference type="Pfam" id="PF23232"/>
    </source>
</evidence>
<dbReference type="InterPro" id="IPR054289">
    <property type="entry name" value="DUF7025"/>
</dbReference>
<protein>
    <recommendedName>
        <fullName evidence="14">ATPase AAA-type core domain-containing protein</fullName>
    </recommendedName>
</protein>
<sequence>MRSEFTATSTGGHDTPDSIPGQNNINAPIPSQEKILGGTMEPDSSSIPAVEVRNSADGAGASAVFTEEIEALKMKISELESHAKHFPNDANDMDEFDRAIDFGAARDRLRKNFEWDIDRLFLAEEMEIRRRRANEAKQSLQEEKATKEDPKRRATGVKDEVGVGSQHVSQDAGDDAESTDTGEDEEEEKVDPEDLTRSPMALDHLKCLLSFIDSYILARQNYLDSHDCRKVFFPDLWYLFRPGMEVIGRDGKQAYRVVKVTSPRHRVVPAWQTWLWGSGDKKKKALFSLTCVYIDFDGHRIGPVSDRFDFKKFDGETEVTSLPVYPLRLHSMTRNNFSEAEWLSLGSFSPESRYRQKLINRGAKFLEVAGVKSMFYAGPTLGVRDEVESQVVIDFETAFSVDNERQQAWKPNLEIMLGNPDSIEPGSIDDTQEDRDEVLGCRAASQLDLSYLTDLHPPKGSAKPISNDENSCQKEERKLETAFDRLVLEKGQKPMIQALVAQHFRDKESQTGQMEQVDIVKGKEGIAESFKKPLFQITCGDLGTTAKEVEKALDINFTLANKWDCILLLDEADVFLAQRNKEDFQRNGLVAVFLRVLEYYAGVLFLTTNRVGDFDEAFTSRIHVSLYYPELDRDKTLQVFEINIKMINERFEQKGRTIVIDDIDKFASNYFDGHPYTRWNGRQIRNACQTALALAEFEAQGSSHEAVLKPDAPVHLKVSHFEMVQKAYLHFAEYMNSIYGSSSSTRAKEGKVRAIWIDDDDRVVATQGLGGRFKSRKDAFTAASQGHPQDQTVKPQQPPQQDIYQQQDYQHQGFPMASRGVFNLGMPQYYQYPQQPVYPQAPGHMQMQMPLQSPGSQTWTNPGVNLGGSVAGQGEGQSRVGLTLIYQELDSTAREDDDLGRGARLLHMEQEAPVKELEPGETIFNIAAFVAGLALLERGAKLFVSSATDLATRVHLPEVLVAILIAGAEWEELAVVSLSLAQERPALAVGNIIGSSIANIFGAFALGLIFSTGAWEGFDEMSKTASLGLLGLTSIVSLFALADILWHRIVAAMLLIAFLAYLAIVLWNIWRGMFYTEQNEADAEDIESGAAANEHLDDASSSSSSSSSSNGHGNGHDEAADEHSSLLGLAKPKGTFSFQKVTQNLAPIFKLLCGFVALALSGFILSHTSTHLAESFHMSDGAFGATVLSLATTLPEKFVAVTSGSQGHTGLLVADAVGSNVFLLALCLGISSWSIASHDWHDHPEDGEPSFVSIARIEAWWMWASAVALAVVVGVGGKSICKVAGVRQMVGALMLMGYGGFLAVEFTILRGE</sequence>
<evidence type="ECO:0000256" key="4">
    <source>
        <dbReference type="ARBA" id="ARBA00022989"/>
    </source>
</evidence>
<feature type="region of interest" description="Disordered" evidence="6">
    <location>
        <begin position="1"/>
        <end position="46"/>
    </location>
</feature>
<feature type="compositionally biased region" description="Acidic residues" evidence="6">
    <location>
        <begin position="172"/>
        <end position="193"/>
    </location>
</feature>
<dbReference type="EMBL" id="LJZO01000057">
    <property type="protein sequence ID" value="ROV89535.1"/>
    <property type="molecule type" value="Genomic_DNA"/>
</dbReference>
<evidence type="ECO:0000256" key="3">
    <source>
        <dbReference type="ARBA" id="ARBA00022692"/>
    </source>
</evidence>
<feature type="region of interest" description="Disordered" evidence="6">
    <location>
        <begin position="780"/>
        <end position="805"/>
    </location>
</feature>
<evidence type="ECO:0000259" key="8">
    <source>
        <dbReference type="Pfam" id="PF00004"/>
    </source>
</evidence>
<name>A0A423VEX6_CYTCH</name>
<dbReference type="InterPro" id="IPR027417">
    <property type="entry name" value="P-loop_NTPase"/>
</dbReference>
<evidence type="ECO:0000256" key="1">
    <source>
        <dbReference type="ARBA" id="ARBA00004141"/>
    </source>
</evidence>
<feature type="compositionally biased region" description="Basic and acidic residues" evidence="6">
    <location>
        <begin position="140"/>
        <end position="161"/>
    </location>
</feature>
<feature type="transmembrane region" description="Helical" evidence="7">
    <location>
        <begin position="1148"/>
        <end position="1169"/>
    </location>
</feature>
<feature type="compositionally biased region" description="Polar residues" evidence="6">
    <location>
        <begin position="1"/>
        <end position="12"/>
    </location>
</feature>
<dbReference type="PANTHER" id="PTHR46411">
    <property type="entry name" value="FAMILY ATPASE, PUTATIVE-RELATED"/>
    <property type="match status" value="1"/>
</dbReference>
<feature type="region of interest" description="Disordered" evidence="6">
    <location>
        <begin position="1096"/>
        <end position="1120"/>
    </location>
</feature>
<feature type="transmembrane region" description="Helical" evidence="7">
    <location>
        <begin position="1211"/>
        <end position="1236"/>
    </location>
</feature>
<keyword evidence="5 7" id="KW-0472">Membrane</keyword>
<proteinExistence type="inferred from homology"/>
<evidence type="ECO:0000259" key="10">
    <source>
        <dbReference type="Pfam" id="PF22942"/>
    </source>
</evidence>
<evidence type="ECO:0000313" key="12">
    <source>
        <dbReference type="EMBL" id="ROV89535.1"/>
    </source>
</evidence>
<dbReference type="OrthoDB" id="2127281at2759"/>
<feature type="domain" description="Sodium/calcium exchanger membrane region" evidence="9">
    <location>
        <begin position="926"/>
        <end position="1067"/>
    </location>
</feature>
<feature type="transmembrane region" description="Helical" evidence="7">
    <location>
        <begin position="1052"/>
        <end position="1070"/>
    </location>
</feature>
<dbReference type="InterPro" id="IPR004837">
    <property type="entry name" value="NaCa_Exmemb"/>
</dbReference>
<dbReference type="GO" id="GO:0016020">
    <property type="term" value="C:membrane"/>
    <property type="evidence" value="ECO:0007669"/>
    <property type="project" value="UniProtKB-SubCell"/>
</dbReference>